<evidence type="ECO:0000313" key="3">
    <source>
        <dbReference type="EMBL" id="NNU15034.1"/>
    </source>
</evidence>
<dbReference type="Proteomes" id="UP000536835">
    <property type="component" value="Unassembled WGS sequence"/>
</dbReference>
<name>A0A7Y3RJ51_9PROT</name>
<dbReference type="InterPro" id="IPR013766">
    <property type="entry name" value="Thioredoxin_domain"/>
</dbReference>
<dbReference type="RefSeq" id="WP_173196179.1">
    <property type="nucleotide sequence ID" value="NZ_JABFCX010000002.1"/>
</dbReference>
<dbReference type="PROSITE" id="PS51257">
    <property type="entry name" value="PROKAR_LIPOPROTEIN"/>
    <property type="match status" value="1"/>
</dbReference>
<dbReference type="PANTHER" id="PTHR35272">
    <property type="entry name" value="THIOL:DISULFIDE INTERCHANGE PROTEIN DSBC-RELATED"/>
    <property type="match status" value="1"/>
</dbReference>
<evidence type="ECO:0000313" key="4">
    <source>
        <dbReference type="Proteomes" id="UP000536835"/>
    </source>
</evidence>
<dbReference type="AlphaFoldDB" id="A0A7Y3RJ51"/>
<feature type="chain" id="PRO_5030854509" evidence="1">
    <location>
        <begin position="28"/>
        <end position="261"/>
    </location>
</feature>
<proteinExistence type="predicted"/>
<accession>A0A7Y3RJ51</accession>
<dbReference type="Pfam" id="PF01323">
    <property type="entry name" value="DSBA"/>
    <property type="match status" value="1"/>
</dbReference>
<organism evidence="3 4">
    <name type="scientific">Parvularcula mediterranea</name>
    <dbReference type="NCBI Taxonomy" id="2732508"/>
    <lineage>
        <taxon>Bacteria</taxon>
        <taxon>Pseudomonadati</taxon>
        <taxon>Pseudomonadota</taxon>
        <taxon>Alphaproteobacteria</taxon>
        <taxon>Parvularculales</taxon>
        <taxon>Parvularculaceae</taxon>
        <taxon>Parvularcula</taxon>
    </lineage>
</organism>
<protein>
    <submittedName>
        <fullName evidence="3">Thioredoxin domain-containing protein</fullName>
    </submittedName>
</protein>
<dbReference type="PROSITE" id="PS51352">
    <property type="entry name" value="THIOREDOXIN_2"/>
    <property type="match status" value="1"/>
</dbReference>
<comment type="caution">
    <text evidence="3">The sequence shown here is derived from an EMBL/GenBank/DDBJ whole genome shotgun (WGS) entry which is preliminary data.</text>
</comment>
<dbReference type="InterPro" id="IPR036249">
    <property type="entry name" value="Thioredoxin-like_sf"/>
</dbReference>
<keyword evidence="1" id="KW-0732">Signal</keyword>
<dbReference type="Gene3D" id="3.40.30.10">
    <property type="entry name" value="Glutaredoxin"/>
    <property type="match status" value="1"/>
</dbReference>
<feature type="domain" description="Thioredoxin" evidence="2">
    <location>
        <begin position="58"/>
        <end position="216"/>
    </location>
</feature>
<evidence type="ECO:0000256" key="1">
    <source>
        <dbReference type="SAM" id="SignalP"/>
    </source>
</evidence>
<evidence type="ECO:0000259" key="2">
    <source>
        <dbReference type="PROSITE" id="PS51352"/>
    </source>
</evidence>
<dbReference type="InterPro" id="IPR051470">
    <property type="entry name" value="Thiol:disulfide_interchange"/>
</dbReference>
<sequence>MTLRHALLSSVLLVAACGASAPTGAEAQSPSGMSDEEFDRRLREALMRNPELIIEAIEAYRTQLEEQAATASKESVVELLPNLVSAQSGHAIGASEEDASIIIVEFFDYHCGFCRTAMADVLALVEADPSVRVVFQELPILRDESRDAAAASVAAAKIDPDGYRKMHSALFQSSGVLDETAIERAAKRASLKPRALDKALEDHAEEIEATIDQSIDMARQIGIQGTPYFIVANPESGRFEILEGFRTEQFEAMVESVRGQG</sequence>
<dbReference type="PANTHER" id="PTHR35272:SF3">
    <property type="entry name" value="THIOL:DISULFIDE INTERCHANGE PROTEIN DSBC"/>
    <property type="match status" value="1"/>
</dbReference>
<dbReference type="EMBL" id="JABFCX010000002">
    <property type="protein sequence ID" value="NNU15034.1"/>
    <property type="molecule type" value="Genomic_DNA"/>
</dbReference>
<dbReference type="GO" id="GO:0016491">
    <property type="term" value="F:oxidoreductase activity"/>
    <property type="evidence" value="ECO:0007669"/>
    <property type="project" value="InterPro"/>
</dbReference>
<dbReference type="InterPro" id="IPR041205">
    <property type="entry name" value="ScsC_N"/>
</dbReference>
<reference evidence="3 4" key="1">
    <citation type="submission" date="2020-05" db="EMBL/GenBank/DDBJ databases">
        <title>Parvularcula mediterraneae sp. nov., isolated from polypropylene straw from shallow seawater of the seashore of Laganas in Zakynthos island, Greece.</title>
        <authorList>
            <person name="Szabo I."/>
            <person name="Al-Omari J."/>
            <person name="Rado J."/>
            <person name="Szerdahelyi G.S."/>
        </authorList>
    </citation>
    <scope>NUCLEOTIDE SEQUENCE [LARGE SCALE GENOMIC DNA]</scope>
    <source>
        <strain evidence="3 4">ZS-1/3</strain>
    </source>
</reference>
<keyword evidence="4" id="KW-1185">Reference proteome</keyword>
<feature type="signal peptide" evidence="1">
    <location>
        <begin position="1"/>
        <end position="27"/>
    </location>
</feature>
<dbReference type="Pfam" id="PF18312">
    <property type="entry name" value="ScsC_N"/>
    <property type="match status" value="1"/>
</dbReference>
<dbReference type="InterPro" id="IPR001853">
    <property type="entry name" value="DSBA-like_thioredoxin_dom"/>
</dbReference>
<dbReference type="SUPFAM" id="SSF52833">
    <property type="entry name" value="Thioredoxin-like"/>
    <property type="match status" value="1"/>
</dbReference>
<gene>
    <name evidence="3" type="ORF">HK107_01680</name>
</gene>